<accession>A0ABW2G6J0</accession>
<feature type="domain" description="N-acetyltransferase" evidence="1">
    <location>
        <begin position="20"/>
        <end position="155"/>
    </location>
</feature>
<reference evidence="3" key="1">
    <citation type="journal article" date="2019" name="Int. J. Syst. Evol. Microbiol.">
        <title>The Global Catalogue of Microorganisms (GCM) 10K type strain sequencing project: providing services to taxonomists for standard genome sequencing and annotation.</title>
        <authorList>
            <consortium name="The Broad Institute Genomics Platform"/>
            <consortium name="The Broad Institute Genome Sequencing Center for Infectious Disease"/>
            <person name="Wu L."/>
            <person name="Ma J."/>
        </authorList>
    </citation>
    <scope>NUCLEOTIDE SEQUENCE [LARGE SCALE GENOMIC DNA]</scope>
    <source>
        <strain evidence="3">CGMCC 1.12859</strain>
    </source>
</reference>
<dbReference type="Proteomes" id="UP001596435">
    <property type="component" value="Unassembled WGS sequence"/>
</dbReference>
<organism evidence="2 3">
    <name type="scientific">Kitasatospora paranensis</name>
    <dbReference type="NCBI Taxonomy" id="258053"/>
    <lineage>
        <taxon>Bacteria</taxon>
        <taxon>Bacillati</taxon>
        <taxon>Actinomycetota</taxon>
        <taxon>Actinomycetes</taxon>
        <taxon>Kitasatosporales</taxon>
        <taxon>Streptomycetaceae</taxon>
        <taxon>Kitasatospora</taxon>
    </lineage>
</organism>
<gene>
    <name evidence="2" type="ORF">ACFQMG_36950</name>
</gene>
<comment type="caution">
    <text evidence="2">The sequence shown here is derived from an EMBL/GenBank/DDBJ whole genome shotgun (WGS) entry which is preliminary data.</text>
</comment>
<dbReference type="Pfam" id="PF00583">
    <property type="entry name" value="Acetyltransf_1"/>
    <property type="match status" value="1"/>
</dbReference>
<dbReference type="InterPro" id="IPR016181">
    <property type="entry name" value="Acyl_CoA_acyltransferase"/>
</dbReference>
<dbReference type="InterPro" id="IPR000182">
    <property type="entry name" value="GNAT_dom"/>
</dbReference>
<dbReference type="EC" id="2.3.1.-" evidence="2"/>
<dbReference type="EMBL" id="JBHTAJ010000151">
    <property type="protein sequence ID" value="MFC7185148.1"/>
    <property type="molecule type" value="Genomic_DNA"/>
</dbReference>
<evidence type="ECO:0000259" key="1">
    <source>
        <dbReference type="PROSITE" id="PS51186"/>
    </source>
</evidence>
<name>A0ABW2G6J0_9ACTN</name>
<protein>
    <submittedName>
        <fullName evidence="2">GNAT family N-acetyltransferase</fullName>
        <ecNumber evidence="2">2.3.1.-</ecNumber>
    </submittedName>
</protein>
<dbReference type="SUPFAM" id="SSF55729">
    <property type="entry name" value="Acyl-CoA N-acyltransferases (Nat)"/>
    <property type="match status" value="1"/>
</dbReference>
<keyword evidence="3" id="KW-1185">Reference proteome</keyword>
<dbReference type="Gene3D" id="3.40.630.30">
    <property type="match status" value="1"/>
</dbReference>
<keyword evidence="2" id="KW-0808">Transferase</keyword>
<sequence>MTHSGAHTAAVPPAETVSVADLRTAVARQLRIWMPRAEDAVIHQLADRRTARLRGADQVHFLAVRDENGTVCAWADTYLDAAHGIAQIEDVVTADSHVRRGHADTVLATALQRASGYGLVFLLADPDDWPSGWYARRGFTPIGRSHVFTRTAAGS</sequence>
<dbReference type="PROSITE" id="PS51186">
    <property type="entry name" value="GNAT"/>
    <property type="match status" value="1"/>
</dbReference>
<dbReference type="GO" id="GO:0016746">
    <property type="term" value="F:acyltransferase activity"/>
    <property type="evidence" value="ECO:0007669"/>
    <property type="project" value="UniProtKB-KW"/>
</dbReference>
<evidence type="ECO:0000313" key="2">
    <source>
        <dbReference type="EMBL" id="MFC7185148.1"/>
    </source>
</evidence>
<keyword evidence="2" id="KW-0012">Acyltransferase</keyword>
<dbReference type="RefSeq" id="WP_380233203.1">
    <property type="nucleotide sequence ID" value="NZ_JBHTAJ010000151.1"/>
</dbReference>
<proteinExistence type="predicted"/>
<evidence type="ECO:0000313" key="3">
    <source>
        <dbReference type="Proteomes" id="UP001596435"/>
    </source>
</evidence>